<accession>A0ABD0LU79</accession>
<reference evidence="10 11" key="1">
    <citation type="journal article" date="2023" name="Sci. Data">
        <title>Genome assembly of the Korean intertidal mud-creeper Batillaria attramentaria.</title>
        <authorList>
            <person name="Patra A.K."/>
            <person name="Ho P.T."/>
            <person name="Jun S."/>
            <person name="Lee S.J."/>
            <person name="Kim Y."/>
            <person name="Won Y.J."/>
        </authorList>
    </citation>
    <scope>NUCLEOTIDE SEQUENCE [LARGE SCALE GENOMIC DNA]</scope>
    <source>
        <strain evidence="10">Wonlab-2016</strain>
    </source>
</reference>
<keyword evidence="6 8" id="KW-1133">Transmembrane helix</keyword>
<organism evidence="10 11">
    <name type="scientific">Batillaria attramentaria</name>
    <dbReference type="NCBI Taxonomy" id="370345"/>
    <lineage>
        <taxon>Eukaryota</taxon>
        <taxon>Metazoa</taxon>
        <taxon>Spiralia</taxon>
        <taxon>Lophotrochozoa</taxon>
        <taxon>Mollusca</taxon>
        <taxon>Gastropoda</taxon>
        <taxon>Caenogastropoda</taxon>
        <taxon>Sorbeoconcha</taxon>
        <taxon>Cerithioidea</taxon>
        <taxon>Batillariidae</taxon>
        <taxon>Batillaria</taxon>
    </lineage>
</organism>
<evidence type="ECO:0000256" key="8">
    <source>
        <dbReference type="SAM" id="Phobius"/>
    </source>
</evidence>
<feature type="transmembrane region" description="Helical" evidence="8">
    <location>
        <begin position="283"/>
        <end position="304"/>
    </location>
</feature>
<evidence type="ECO:0000313" key="11">
    <source>
        <dbReference type="Proteomes" id="UP001519460"/>
    </source>
</evidence>
<comment type="similarity">
    <text evidence="2">Belongs to the major facilitator superfamily. Vesicular transporter family.</text>
</comment>
<dbReference type="PANTHER" id="PTHR23506">
    <property type="entry name" value="GH10249P"/>
    <property type="match status" value="1"/>
</dbReference>
<dbReference type="EMBL" id="JACVVK020000023">
    <property type="protein sequence ID" value="KAK7502852.1"/>
    <property type="molecule type" value="Genomic_DNA"/>
</dbReference>
<evidence type="ECO:0000256" key="7">
    <source>
        <dbReference type="ARBA" id="ARBA00023136"/>
    </source>
</evidence>
<keyword evidence="3" id="KW-0813">Transport</keyword>
<evidence type="ECO:0000256" key="1">
    <source>
        <dbReference type="ARBA" id="ARBA00004141"/>
    </source>
</evidence>
<protein>
    <recommendedName>
        <fullName evidence="9">Major facilitator superfamily (MFS) profile domain-containing protein</fullName>
    </recommendedName>
</protein>
<dbReference type="GO" id="GO:0016020">
    <property type="term" value="C:membrane"/>
    <property type="evidence" value="ECO:0007669"/>
    <property type="project" value="UniProtKB-SubCell"/>
</dbReference>
<feature type="transmembrane region" description="Helical" evidence="8">
    <location>
        <begin position="178"/>
        <end position="202"/>
    </location>
</feature>
<keyword evidence="11" id="KW-1185">Reference proteome</keyword>
<evidence type="ECO:0000259" key="9">
    <source>
        <dbReference type="PROSITE" id="PS50850"/>
    </source>
</evidence>
<feature type="transmembrane region" description="Helical" evidence="8">
    <location>
        <begin position="146"/>
        <end position="171"/>
    </location>
</feature>
<feature type="domain" description="Major facilitator superfamily (MFS) profile" evidence="9">
    <location>
        <begin position="1"/>
        <end position="127"/>
    </location>
</feature>
<dbReference type="PROSITE" id="PS50850">
    <property type="entry name" value="MFS"/>
    <property type="match status" value="1"/>
</dbReference>
<feature type="transmembrane region" description="Helical" evidence="8">
    <location>
        <begin position="6"/>
        <end position="27"/>
    </location>
</feature>
<proteinExistence type="inferred from homology"/>
<dbReference type="InterPro" id="IPR011701">
    <property type="entry name" value="MFS"/>
</dbReference>
<dbReference type="Gene3D" id="1.20.1250.20">
    <property type="entry name" value="MFS general substrate transporter like domains"/>
    <property type="match status" value="1"/>
</dbReference>
<evidence type="ECO:0000256" key="5">
    <source>
        <dbReference type="ARBA" id="ARBA00022775"/>
    </source>
</evidence>
<dbReference type="InterPro" id="IPR020846">
    <property type="entry name" value="MFS_dom"/>
</dbReference>
<keyword evidence="7 8" id="KW-0472">Membrane</keyword>
<dbReference type="PANTHER" id="PTHR23506:SF26">
    <property type="entry name" value="MFS-TYPE TRANSPORTER SLC18B1"/>
    <property type="match status" value="1"/>
</dbReference>
<evidence type="ECO:0000256" key="3">
    <source>
        <dbReference type="ARBA" id="ARBA00022448"/>
    </source>
</evidence>
<dbReference type="InterPro" id="IPR036259">
    <property type="entry name" value="MFS_trans_sf"/>
</dbReference>
<feature type="transmembrane region" description="Helical" evidence="8">
    <location>
        <begin position="242"/>
        <end position="263"/>
    </location>
</feature>
<dbReference type="Proteomes" id="UP001519460">
    <property type="component" value="Unassembled WGS sequence"/>
</dbReference>
<dbReference type="InterPro" id="IPR001958">
    <property type="entry name" value="Tet-R_TetA/multi-R_MdtG-like"/>
</dbReference>
<dbReference type="Pfam" id="PF07690">
    <property type="entry name" value="MFS_1"/>
    <property type="match status" value="1"/>
</dbReference>
<keyword evidence="4 8" id="KW-0812">Transmembrane</keyword>
<evidence type="ECO:0000256" key="4">
    <source>
        <dbReference type="ARBA" id="ARBA00022692"/>
    </source>
</evidence>
<comment type="subcellular location">
    <subcellularLocation>
        <location evidence="1">Membrane</location>
        <topology evidence="1">Multi-pass membrane protein</topology>
    </subcellularLocation>
</comment>
<dbReference type="PRINTS" id="PR01035">
    <property type="entry name" value="TCRTETA"/>
</dbReference>
<sequence>MTKIGAKFLLISGLFLAGVCIILFGILDKSPPGVTFAVLSFTVRSFEAVGASAYYTSSFTILANELPDHVTTVFGYLEMFYGAGAMAGPVIGGFLYELGGYGLPFWVVGSLLLSCTAIMAVLLPNPTAIARKQEGSMLRLLSSPRVVISVISVAFGGYVFGFINATLALHLEKFHLRVFYVGLLFVMLGGLYAIMTLFYGWISDRNGVETARVVMAAGNIVLGVAFLLSGPAPFLSFLGSQVLVGLVLGAVLISPITFAYSGARVFLGPVVGSTVVQYAGFQWSSTVTAFLAFFVASCIGLNALQEKMCPKSDDTGKNAEMIICDDVKSANHHIPRDNLSSQ</sequence>
<keyword evidence="5" id="KW-0532">Neurotransmitter transport</keyword>
<gene>
    <name evidence="10" type="ORF">BaRGS_00005801</name>
</gene>
<dbReference type="InterPro" id="IPR050930">
    <property type="entry name" value="MFS_Vesicular_Transporter"/>
</dbReference>
<dbReference type="SUPFAM" id="SSF103473">
    <property type="entry name" value="MFS general substrate transporter"/>
    <property type="match status" value="1"/>
</dbReference>
<feature type="transmembrane region" description="Helical" evidence="8">
    <location>
        <begin position="214"/>
        <end position="235"/>
    </location>
</feature>
<comment type="caution">
    <text evidence="10">The sequence shown here is derived from an EMBL/GenBank/DDBJ whole genome shotgun (WGS) entry which is preliminary data.</text>
</comment>
<evidence type="ECO:0000256" key="6">
    <source>
        <dbReference type="ARBA" id="ARBA00022989"/>
    </source>
</evidence>
<feature type="transmembrane region" description="Helical" evidence="8">
    <location>
        <begin position="75"/>
        <end position="96"/>
    </location>
</feature>
<feature type="transmembrane region" description="Helical" evidence="8">
    <location>
        <begin position="103"/>
        <end position="123"/>
    </location>
</feature>
<evidence type="ECO:0000313" key="10">
    <source>
        <dbReference type="EMBL" id="KAK7502852.1"/>
    </source>
</evidence>
<dbReference type="AlphaFoldDB" id="A0ABD0LU79"/>
<name>A0ABD0LU79_9CAEN</name>
<evidence type="ECO:0000256" key="2">
    <source>
        <dbReference type="ARBA" id="ARBA00006829"/>
    </source>
</evidence>